<organism evidence="1 2">
    <name type="scientific">Pedobacter cryoconitis</name>
    <dbReference type="NCBI Taxonomy" id="188932"/>
    <lineage>
        <taxon>Bacteria</taxon>
        <taxon>Pseudomonadati</taxon>
        <taxon>Bacteroidota</taxon>
        <taxon>Sphingobacteriia</taxon>
        <taxon>Sphingobacteriales</taxon>
        <taxon>Sphingobacteriaceae</taxon>
        <taxon>Pedobacter</taxon>
    </lineage>
</organism>
<dbReference type="KEGG" id="pcm:AY601_3577"/>
<protein>
    <submittedName>
        <fullName evidence="1">Uncharacterized protein</fullName>
    </submittedName>
</protein>
<sequence>MFNIRFFYVQNFAVHANYCLQIIYDQQKCKYRDDDGNCKSPPVTITPASESVFSFKISWLHKIPFLV</sequence>
<dbReference type="Proteomes" id="UP000071561">
    <property type="component" value="Chromosome"/>
</dbReference>
<name>A0A127VHM9_9SPHI</name>
<reference evidence="1 2" key="1">
    <citation type="submission" date="2016-03" db="EMBL/GenBank/DDBJ databases">
        <title>Complete genome sequence of Pedobacter cryoconitis PAMC 27485.</title>
        <authorList>
            <person name="Lee J."/>
            <person name="Kim O.-S."/>
        </authorList>
    </citation>
    <scope>NUCLEOTIDE SEQUENCE [LARGE SCALE GENOMIC DNA]</scope>
    <source>
        <strain evidence="1 2">PAMC 27485</strain>
    </source>
</reference>
<evidence type="ECO:0000313" key="2">
    <source>
        <dbReference type="Proteomes" id="UP000071561"/>
    </source>
</evidence>
<dbReference type="EMBL" id="CP014504">
    <property type="protein sequence ID" value="AMQ00439.1"/>
    <property type="molecule type" value="Genomic_DNA"/>
</dbReference>
<keyword evidence="2" id="KW-1185">Reference proteome</keyword>
<dbReference type="AlphaFoldDB" id="A0A127VHM9"/>
<dbReference type="PATRIC" id="fig|188932.3.peg.3719"/>
<proteinExistence type="predicted"/>
<gene>
    <name evidence="1" type="ORF">AY601_3577</name>
</gene>
<accession>A0A127VHM9</accession>
<evidence type="ECO:0000313" key="1">
    <source>
        <dbReference type="EMBL" id="AMQ00439.1"/>
    </source>
</evidence>